<comment type="caution">
    <text evidence="1">The sequence shown here is derived from an EMBL/GenBank/DDBJ whole genome shotgun (WGS) entry which is preliminary data.</text>
</comment>
<proteinExistence type="predicted"/>
<dbReference type="AlphaFoldDB" id="A0A5J4TCC3"/>
<sequence>KAQITLGGIEGSRHLMEAGITLCSNFIDNIFKRFSLYIFGFLRTYYANLQRNLLKLSAAPA</sequence>
<protein>
    <submittedName>
        <fullName evidence="1">Uncharacterized protein</fullName>
    </submittedName>
</protein>
<organism evidence="1 2">
    <name type="scientific">Streblomastix strix</name>
    <dbReference type="NCBI Taxonomy" id="222440"/>
    <lineage>
        <taxon>Eukaryota</taxon>
        <taxon>Metamonada</taxon>
        <taxon>Preaxostyla</taxon>
        <taxon>Oxymonadida</taxon>
        <taxon>Streblomastigidae</taxon>
        <taxon>Streblomastix</taxon>
    </lineage>
</organism>
<gene>
    <name evidence="1" type="ORF">EZS28_048704</name>
</gene>
<accession>A0A5J4TCC3</accession>
<evidence type="ECO:0000313" key="1">
    <source>
        <dbReference type="EMBL" id="KAA6355769.1"/>
    </source>
</evidence>
<dbReference type="EMBL" id="SNRW01034074">
    <property type="protein sequence ID" value="KAA6355769.1"/>
    <property type="molecule type" value="Genomic_DNA"/>
</dbReference>
<name>A0A5J4TCC3_9EUKA</name>
<reference evidence="1 2" key="1">
    <citation type="submission" date="2019-03" db="EMBL/GenBank/DDBJ databases">
        <title>Single cell metagenomics reveals metabolic interactions within the superorganism composed of flagellate Streblomastix strix and complex community of Bacteroidetes bacteria on its surface.</title>
        <authorList>
            <person name="Treitli S.C."/>
            <person name="Kolisko M."/>
            <person name="Husnik F."/>
            <person name="Keeling P."/>
            <person name="Hampl V."/>
        </authorList>
    </citation>
    <scope>NUCLEOTIDE SEQUENCE [LARGE SCALE GENOMIC DNA]</scope>
    <source>
        <strain evidence="1">ST1C</strain>
    </source>
</reference>
<feature type="non-terminal residue" evidence="1">
    <location>
        <position position="1"/>
    </location>
</feature>
<evidence type="ECO:0000313" key="2">
    <source>
        <dbReference type="Proteomes" id="UP000324800"/>
    </source>
</evidence>
<dbReference type="Proteomes" id="UP000324800">
    <property type="component" value="Unassembled WGS sequence"/>
</dbReference>